<dbReference type="Pfam" id="PF07676">
    <property type="entry name" value="PD40"/>
    <property type="match status" value="1"/>
</dbReference>
<dbReference type="InterPro" id="IPR051200">
    <property type="entry name" value="Host-pathogen_enzymatic-act"/>
</dbReference>
<dbReference type="EMBL" id="LRRQ01000096">
    <property type="protein sequence ID" value="OAM89411.1"/>
    <property type="molecule type" value="Genomic_DNA"/>
</dbReference>
<keyword evidence="1" id="KW-0732">Signal</keyword>
<reference evidence="2 3" key="1">
    <citation type="submission" date="2016-01" db="EMBL/GenBank/DDBJ databases">
        <title>High potential of lignocellulose degradation of a new Verrucomicrobia species.</title>
        <authorList>
            <person name="Wang Y."/>
            <person name="Shi Y."/>
            <person name="Qiu Z."/>
            <person name="Liu S."/>
            <person name="Yang H."/>
        </authorList>
    </citation>
    <scope>NUCLEOTIDE SEQUENCE [LARGE SCALE GENOMIC DNA]</scope>
    <source>
        <strain evidence="2 3">TSB47</strain>
    </source>
</reference>
<dbReference type="Proteomes" id="UP000078486">
    <property type="component" value="Unassembled WGS sequence"/>
</dbReference>
<evidence type="ECO:0000313" key="3">
    <source>
        <dbReference type="Proteomes" id="UP000078486"/>
    </source>
</evidence>
<feature type="signal peptide" evidence="1">
    <location>
        <begin position="1"/>
        <end position="18"/>
    </location>
</feature>
<protein>
    <recommendedName>
        <fullName evidence="4">Mandelate racemase</fullName>
    </recommendedName>
</protein>
<evidence type="ECO:0000313" key="2">
    <source>
        <dbReference type="EMBL" id="OAM89411.1"/>
    </source>
</evidence>
<evidence type="ECO:0008006" key="4">
    <source>
        <dbReference type="Google" id="ProtNLM"/>
    </source>
</evidence>
<feature type="chain" id="PRO_5008088859" description="Mandelate racemase" evidence="1">
    <location>
        <begin position="19"/>
        <end position="387"/>
    </location>
</feature>
<dbReference type="Gene3D" id="2.130.10.10">
    <property type="entry name" value="YVTN repeat-like/Quinoprotein amine dehydrogenase"/>
    <property type="match status" value="2"/>
</dbReference>
<keyword evidence="3" id="KW-1185">Reference proteome</keyword>
<organism evidence="2 3">
    <name type="scientific">Termitidicoccus mucosus</name>
    <dbReference type="NCBI Taxonomy" id="1184151"/>
    <lineage>
        <taxon>Bacteria</taxon>
        <taxon>Pseudomonadati</taxon>
        <taxon>Verrucomicrobiota</taxon>
        <taxon>Opitutia</taxon>
        <taxon>Opitutales</taxon>
        <taxon>Opitutaceae</taxon>
        <taxon>Termitidicoccus</taxon>
    </lineage>
</organism>
<evidence type="ECO:0000256" key="1">
    <source>
        <dbReference type="SAM" id="SignalP"/>
    </source>
</evidence>
<dbReference type="InterPro" id="IPR015943">
    <property type="entry name" value="WD40/YVTN_repeat-like_dom_sf"/>
</dbReference>
<comment type="caution">
    <text evidence="2">The sequence shown here is derived from an EMBL/GenBank/DDBJ whole genome shotgun (WGS) entry which is preliminary data.</text>
</comment>
<gene>
    <name evidence="2" type="ORF">AW736_13165</name>
</gene>
<dbReference type="InterPro" id="IPR011659">
    <property type="entry name" value="WD40"/>
</dbReference>
<accession>A0A178IID4</accession>
<dbReference type="SUPFAM" id="SSF50974">
    <property type="entry name" value="Nitrous oxide reductase, N-terminal domain"/>
    <property type="match status" value="1"/>
</dbReference>
<dbReference type="PANTHER" id="PTHR47197:SF3">
    <property type="entry name" value="DIHYDRO-HEME D1 DEHYDROGENASE"/>
    <property type="match status" value="1"/>
</dbReference>
<dbReference type="RefSeq" id="WP_068770662.1">
    <property type="nucleotide sequence ID" value="NZ_CP109796.1"/>
</dbReference>
<dbReference type="STRING" id="1184151.AW736_13165"/>
<dbReference type="PANTHER" id="PTHR47197">
    <property type="entry name" value="PROTEIN NIRF"/>
    <property type="match status" value="1"/>
</dbReference>
<dbReference type="AlphaFoldDB" id="A0A178IID4"/>
<proteinExistence type="predicted"/>
<sequence length="387" mass="40506">MRTSLVACAFIAATFSPAGTPGASAEGLAQAIVIANDDAVIYNSRGESGIRTDAGPGSVTAVVFSGEIPRVATVADIPASLTGAPVSIALHPGRPLVIVTSAMRQVVDAGKAKQEPDNRVSLLRLEDGVLTRIAALEVGSQPSGVSFSPDGSLAYVANRNEGSVSVIEVSENAMKERARVTLAAKEASLAHMQLSPNGTRALATLNNTNEILFMTIDPQGVPVVTQRIKAGKGPYAARFSPDGRVAVVAHIWSDEVVFFSVGGGGLHETGRVKTARIPEGIDISRDGEWLAVNCLGGFGVVDTAHPEFGKTGRVYLLQREGDRYVPRDDLPVPDGPQFAVFTPSGKHLAVAGTGSKKLRLFDCADGRLRPAHIDINLPSEPAAAHRL</sequence>
<name>A0A178IID4_9BACT</name>
<dbReference type="InterPro" id="IPR011045">
    <property type="entry name" value="N2O_reductase_N"/>
</dbReference>